<reference evidence="1 2" key="1">
    <citation type="submission" date="2018-10" db="EMBL/GenBank/DDBJ databases">
        <title>Isolation of pseudouridimycin from Streptomyces albus DSM 40763.</title>
        <authorList>
            <person name="Rosenqvist P."/>
            <person name="Metsae-Ketelae M."/>
            <person name="Virta P."/>
        </authorList>
    </citation>
    <scope>NUCLEOTIDE SEQUENCE [LARGE SCALE GENOMIC DNA]</scope>
    <source>
        <strain evidence="1 2">DSM 40763</strain>
    </source>
</reference>
<protein>
    <submittedName>
        <fullName evidence="1">Uncharacterized protein</fullName>
    </submittedName>
</protein>
<evidence type="ECO:0000313" key="2">
    <source>
        <dbReference type="Proteomes" id="UP000298111"/>
    </source>
</evidence>
<dbReference type="EMBL" id="RCIY01000087">
    <property type="protein sequence ID" value="TGG78486.1"/>
    <property type="molecule type" value="Genomic_DNA"/>
</dbReference>
<proteinExistence type="predicted"/>
<dbReference type="Proteomes" id="UP000298111">
    <property type="component" value="Unassembled WGS sequence"/>
</dbReference>
<accession>A0A8H1QLV3</accession>
<sequence>MGGVLSGHGEEGAVDATLKTVIAGRLVELPGTIAAIRATMSEEQAAAFDQEIAHVPAPQLPTELARWAMRDTDADEEDEALFDRLARGEDIGAVDAGPDTEVA</sequence>
<evidence type="ECO:0000313" key="1">
    <source>
        <dbReference type="EMBL" id="TGG78486.1"/>
    </source>
</evidence>
<organism evidence="1 2">
    <name type="scientific">Streptomyces albus</name>
    <dbReference type="NCBI Taxonomy" id="1888"/>
    <lineage>
        <taxon>Bacteria</taxon>
        <taxon>Bacillati</taxon>
        <taxon>Actinomycetota</taxon>
        <taxon>Actinomycetes</taxon>
        <taxon>Kitasatosporales</taxon>
        <taxon>Streptomycetaceae</taxon>
        <taxon>Streptomyces</taxon>
    </lineage>
</organism>
<gene>
    <name evidence="1" type="ORF">D8771_25170</name>
</gene>
<dbReference type="AlphaFoldDB" id="A0A8H1QLV3"/>
<comment type="caution">
    <text evidence="1">The sequence shown here is derived from an EMBL/GenBank/DDBJ whole genome shotgun (WGS) entry which is preliminary data.</text>
</comment>
<name>A0A8H1QLV3_9ACTN</name>